<sequence>MKTEAQTAFAERLGRTLGRAWRGCARLDRRAQGWLCAQGLTPGAARAVSLVIKFTALAVLLYSAFWLALLIVGLAVVAWMAKQDHDEENSDFLGRKAEEVDHRQGLFYHPASYDDDPDPRFKDD</sequence>
<dbReference type="AlphaFoldDB" id="A0A1C9U4L1"/>
<proteinExistence type="predicted"/>
<protein>
    <recommendedName>
        <fullName evidence="2">DUF3742 domain-containing protein</fullName>
    </recommendedName>
</protein>
<organism evidence="1">
    <name type="scientific">uncultured bacterium pAP3</name>
    <dbReference type="NCBI Taxonomy" id="1781154"/>
    <lineage>
        <taxon>Bacteria</taxon>
        <taxon>environmental samples</taxon>
    </lineage>
</organism>
<evidence type="ECO:0000313" key="1">
    <source>
        <dbReference type="EMBL" id="AOR51083.1"/>
    </source>
</evidence>
<accession>A0A1C9U4L1</accession>
<dbReference type="InterPro" id="IPR022213">
    <property type="entry name" value="DUF3742"/>
</dbReference>
<dbReference type="EMBL" id="KT982359">
    <property type="protein sequence ID" value="AOR51083.1"/>
    <property type="molecule type" value="Genomic_DNA"/>
</dbReference>
<evidence type="ECO:0008006" key="2">
    <source>
        <dbReference type="Google" id="ProtNLM"/>
    </source>
</evidence>
<dbReference type="Pfam" id="PF12553">
    <property type="entry name" value="DUF3742"/>
    <property type="match status" value="1"/>
</dbReference>
<name>A0A1C9U4L1_9BACT</name>
<reference evidence="1" key="1">
    <citation type="journal article" date="2016" name="Sci. Rep.">
        <title>Triclosan Resistome from Metagenome Reveals Diverse Enoyl Acyl Carrier Protein Reductases and Selective Enrichment of Triclosan Resistance Genes.</title>
        <authorList>
            <person name="Khan R."/>
            <person name="Kong H.G."/>
            <person name="Jung Y.H."/>
            <person name="Choi J."/>
            <person name="Baek K.Y."/>
            <person name="Hwang E.C."/>
            <person name="Lee S.W."/>
        </authorList>
    </citation>
    <scope>NUCLEOTIDE SEQUENCE</scope>
</reference>